<evidence type="ECO:0000256" key="1">
    <source>
        <dbReference type="ARBA" id="ARBA00022473"/>
    </source>
</evidence>
<feature type="disulfide bond" evidence="5">
    <location>
        <begin position="336"/>
        <end position="353"/>
    </location>
</feature>
<dbReference type="InterPro" id="IPR001774">
    <property type="entry name" value="DSL"/>
</dbReference>
<dbReference type="SMART" id="SM00051">
    <property type="entry name" value="DSL"/>
    <property type="match status" value="1"/>
</dbReference>
<dbReference type="InterPro" id="IPR000742">
    <property type="entry name" value="EGF"/>
</dbReference>
<proteinExistence type="predicted"/>
<dbReference type="PROSITE" id="PS50026">
    <property type="entry name" value="EGF_3"/>
    <property type="match status" value="2"/>
</dbReference>
<evidence type="ECO:0000259" key="10">
    <source>
        <dbReference type="PROSITE" id="PS50026"/>
    </source>
</evidence>
<comment type="caution">
    <text evidence="5">Lacks conserved residue(s) required for the propagation of feature annotation.</text>
</comment>
<comment type="subcellular location">
    <subcellularLocation>
        <location evidence="7">Membrane</location>
        <topology evidence="7">Single-pass type I membrane protein</topology>
    </subcellularLocation>
</comment>
<feature type="domain" description="EGF-like" evidence="10">
    <location>
        <begin position="263"/>
        <end position="302"/>
    </location>
</feature>
<dbReference type="Gene3D" id="2.10.25.10">
    <property type="entry name" value="Laminin"/>
    <property type="match status" value="2"/>
</dbReference>
<evidence type="ECO:0000256" key="6">
    <source>
        <dbReference type="PROSITE-ProRule" id="PRU00377"/>
    </source>
</evidence>
<protein>
    <recommendedName>
        <fullName evidence="7">Delta-like protein</fullName>
    </recommendedName>
</protein>
<comment type="function">
    <text evidence="7">Putative Notch ligand involved in the mediation of Notch signaling.</text>
</comment>
<name>A0AA85KBF1_TRIRE</name>
<dbReference type="SUPFAM" id="SSF57196">
    <property type="entry name" value="EGF/Laminin"/>
    <property type="match status" value="2"/>
</dbReference>
<dbReference type="GO" id="GO:0007154">
    <property type="term" value="P:cell communication"/>
    <property type="evidence" value="ECO:0007669"/>
    <property type="project" value="InterPro"/>
</dbReference>
<dbReference type="PANTHER" id="PTHR24044:SF488">
    <property type="entry name" value="NEUROGENIC LOCUS PROTEIN DELTA"/>
    <property type="match status" value="1"/>
</dbReference>
<reference evidence="12" key="1">
    <citation type="submission" date="2022-06" db="EMBL/GenBank/DDBJ databases">
        <authorList>
            <person name="Berger JAMES D."/>
            <person name="Berger JAMES D."/>
        </authorList>
    </citation>
    <scope>NUCLEOTIDE SEQUENCE [LARGE SCALE GENOMIC DNA]</scope>
</reference>
<keyword evidence="2 5" id="KW-0245">EGF-like domain</keyword>
<evidence type="ECO:0000256" key="3">
    <source>
        <dbReference type="ARBA" id="ARBA00022737"/>
    </source>
</evidence>
<evidence type="ECO:0000256" key="5">
    <source>
        <dbReference type="PROSITE-ProRule" id="PRU00076"/>
    </source>
</evidence>
<evidence type="ECO:0000256" key="8">
    <source>
        <dbReference type="SAM" id="MobiDB-lite"/>
    </source>
</evidence>
<keyword evidence="4 5" id="KW-1015">Disulfide bond</keyword>
<keyword evidence="1 7" id="KW-0217">Developmental protein</keyword>
<keyword evidence="12" id="KW-1185">Reference proteome</keyword>
<keyword evidence="3 7" id="KW-0677">Repeat</keyword>
<evidence type="ECO:0000256" key="7">
    <source>
        <dbReference type="RuleBase" id="RU280815"/>
    </source>
</evidence>
<keyword evidence="7" id="KW-0732">Signal</keyword>
<feature type="region of interest" description="Disordered" evidence="8">
    <location>
        <begin position="561"/>
        <end position="587"/>
    </location>
</feature>
<dbReference type="WBParaSite" id="TREG1_66930.1">
    <property type="protein sequence ID" value="TREG1_66930.1"/>
    <property type="gene ID" value="TREG1_66930"/>
</dbReference>
<dbReference type="SMART" id="SM00181">
    <property type="entry name" value="EGF"/>
    <property type="match status" value="2"/>
</dbReference>
<dbReference type="PROSITE" id="PS51051">
    <property type="entry name" value="DSL"/>
    <property type="match status" value="1"/>
</dbReference>
<keyword evidence="7 9" id="KW-0812">Transmembrane</keyword>
<evidence type="ECO:0000313" key="13">
    <source>
        <dbReference type="WBParaSite" id="TREG1_66930.1"/>
    </source>
</evidence>
<dbReference type="Pfam" id="PF01414">
    <property type="entry name" value="DSL"/>
    <property type="match status" value="1"/>
</dbReference>
<feature type="transmembrane region" description="Helical" evidence="9">
    <location>
        <begin position="377"/>
        <end position="399"/>
    </location>
</feature>
<dbReference type="PANTHER" id="PTHR24044">
    <property type="entry name" value="NOTCH LIGAND FAMILY MEMBER"/>
    <property type="match status" value="1"/>
</dbReference>
<dbReference type="AlphaFoldDB" id="A0AA85KBF1"/>
<feature type="disulfide bond" evidence="6">
    <location>
        <begin position="183"/>
        <end position="192"/>
    </location>
</feature>
<dbReference type="GO" id="GO:0016020">
    <property type="term" value="C:membrane"/>
    <property type="evidence" value="ECO:0007669"/>
    <property type="project" value="UniProtKB-SubCell"/>
</dbReference>
<feature type="disulfide bond" evidence="5">
    <location>
        <begin position="355"/>
        <end position="364"/>
    </location>
</feature>
<organism evidence="12 13">
    <name type="scientific">Trichobilharzia regenti</name>
    <name type="common">Nasal bird schistosome</name>
    <dbReference type="NCBI Taxonomy" id="157069"/>
    <lineage>
        <taxon>Eukaryota</taxon>
        <taxon>Metazoa</taxon>
        <taxon>Spiralia</taxon>
        <taxon>Lophotrochozoa</taxon>
        <taxon>Platyhelminthes</taxon>
        <taxon>Trematoda</taxon>
        <taxon>Digenea</taxon>
        <taxon>Strigeidida</taxon>
        <taxon>Schistosomatoidea</taxon>
        <taxon>Schistosomatidae</taxon>
        <taxon>Trichobilharzia</taxon>
    </lineage>
</organism>
<evidence type="ECO:0000313" key="12">
    <source>
        <dbReference type="Proteomes" id="UP000050795"/>
    </source>
</evidence>
<dbReference type="GO" id="GO:0005112">
    <property type="term" value="F:Notch binding"/>
    <property type="evidence" value="ECO:0007669"/>
    <property type="project" value="TreeGrafter"/>
</dbReference>
<feature type="compositionally biased region" description="Polar residues" evidence="8">
    <location>
        <begin position="577"/>
        <end position="587"/>
    </location>
</feature>
<dbReference type="Pfam" id="PF00008">
    <property type="entry name" value="EGF"/>
    <property type="match status" value="1"/>
</dbReference>
<sequence>MKIQTPYFNQYYLLNVILYAFLRAEIVFLLSNQRPLRPLAARLKIEWDYYNPYSRLANGDVCDYFVARECDVYFRLCLRRETDIDYCNLLSYTTSKYDNSDYKEFQGDYGINQLLRQPVANQYTFEMSIYDEDTIGNDERIATLIAENFTLLPKNQWTNITMVRLYTNDYNGIYVNVRMKLNCLENYYGNQCYVYCNPEPSRYTCNSDGSYNCTPGLRGIRCNKEDSCYYEPCTDHATCVNKNHGTGRICICGGEEKSECYPDRNPCQTNPCQNGGQCQLSGHYNKSFTCQCTEQWTGHRCTERRSACLEEALKLQYDGNFATGYDVNNTESPPVCLNGGTCYEHATKFEVSCLCLPEWTGDRCELSVEMESWKTNWILLTLTAAGIILIVILTVTIVWKFVSKKRLVKLNIKPGPIVYYHNPRNSDQSNYSRLWPLNPYSMNSTWNVPPTDVKPSYAIDSKNLELNPLDEYEYAEFDPLAETIVGPFDEDAPPLPPLRPTTFDASPYQLLNACTQIIDKQRPKSPSTLSTFTNNFNDTTSYHQPSGLQSEQLPSVSIIKSSTFDNNDNNSDKPTDYPQTTSISNVQ</sequence>
<evidence type="ECO:0000259" key="11">
    <source>
        <dbReference type="PROSITE" id="PS51051"/>
    </source>
</evidence>
<feature type="disulfide bond" evidence="5">
    <location>
        <begin position="292"/>
        <end position="301"/>
    </location>
</feature>
<dbReference type="Proteomes" id="UP000050795">
    <property type="component" value="Unassembled WGS sequence"/>
</dbReference>
<dbReference type="Gene3D" id="2.10.25.140">
    <property type="match status" value="1"/>
</dbReference>
<reference evidence="13" key="2">
    <citation type="submission" date="2023-11" db="UniProtKB">
        <authorList>
            <consortium name="WormBaseParasite"/>
        </authorList>
    </citation>
    <scope>IDENTIFICATION</scope>
</reference>
<dbReference type="PROSITE" id="PS00022">
    <property type="entry name" value="EGF_1"/>
    <property type="match status" value="2"/>
</dbReference>
<evidence type="ECO:0000256" key="9">
    <source>
        <dbReference type="SAM" id="Phobius"/>
    </source>
</evidence>
<keyword evidence="7 9" id="KW-0472">Membrane</keyword>
<evidence type="ECO:0000256" key="4">
    <source>
        <dbReference type="ARBA" id="ARBA00023157"/>
    </source>
</evidence>
<accession>A0AA85KBF1</accession>
<feature type="domain" description="DSL" evidence="11">
    <location>
        <begin position="181"/>
        <end position="222"/>
    </location>
</feature>
<feature type="disulfide bond" evidence="6">
    <location>
        <begin position="213"/>
        <end position="222"/>
    </location>
</feature>
<feature type="domain" description="EGF-like" evidence="10">
    <location>
        <begin position="326"/>
        <end position="365"/>
    </location>
</feature>
<evidence type="ECO:0000256" key="2">
    <source>
        <dbReference type="ARBA" id="ARBA00022536"/>
    </source>
</evidence>
<feature type="transmembrane region" description="Helical" evidence="9">
    <location>
        <begin position="12"/>
        <end position="30"/>
    </location>
</feature>
<dbReference type="InterPro" id="IPR050906">
    <property type="entry name" value="Notch_signaling"/>
</dbReference>
<keyword evidence="7 9" id="KW-1133">Transmembrane helix</keyword>
<dbReference type="CDD" id="cd00054">
    <property type="entry name" value="EGF_CA"/>
    <property type="match status" value="2"/>
</dbReference>